<evidence type="ECO:0000259" key="6">
    <source>
        <dbReference type="SMART" id="SM00507"/>
    </source>
</evidence>
<dbReference type="EMBL" id="JABWGV010000002">
    <property type="protein sequence ID" value="NVD44839.1"/>
    <property type="molecule type" value="Genomic_DNA"/>
</dbReference>
<dbReference type="GO" id="GO:0005829">
    <property type="term" value="C:cytosol"/>
    <property type="evidence" value="ECO:0007669"/>
    <property type="project" value="TreeGrafter"/>
</dbReference>
<evidence type="ECO:0000256" key="5">
    <source>
        <dbReference type="SAM" id="MobiDB-lite"/>
    </source>
</evidence>
<evidence type="ECO:0000256" key="2">
    <source>
        <dbReference type="ARBA" id="ARBA00022801"/>
    </source>
</evidence>
<reference evidence="7 8" key="1">
    <citation type="submission" date="2020-06" db="EMBL/GenBank/DDBJ databases">
        <title>Altererythrobacter sp. HHU K3-1.</title>
        <authorList>
            <person name="Zhang D."/>
            <person name="Xue H."/>
        </authorList>
    </citation>
    <scope>NUCLEOTIDE SEQUENCE [LARGE SCALE GENOMIC DNA]</scope>
    <source>
        <strain evidence="7 8">HHU K3-1</strain>
    </source>
</reference>
<feature type="region of interest" description="Disordered" evidence="5">
    <location>
        <begin position="94"/>
        <end position="122"/>
    </location>
</feature>
<sequence>MPISKSRLAQLRSDEAKSYHHLYNNRRWRKARLEHLTAHPLCVMCQALDRIKPATVVDHITPHRGNTDLFWDFENWQSLCDNCHSGHKQRDEVQGFSSAFDAQGYPIDPKHPANASGPSQNI</sequence>
<keyword evidence="8" id="KW-1185">Reference proteome</keyword>
<keyword evidence="7" id="KW-0255">Endonuclease</keyword>
<dbReference type="PANTHER" id="PTHR41286:SF1">
    <property type="entry name" value="HNH NUCLEASE YAJD-RELATED"/>
    <property type="match status" value="1"/>
</dbReference>
<evidence type="ECO:0000256" key="1">
    <source>
        <dbReference type="ARBA" id="ARBA00022722"/>
    </source>
</evidence>
<dbReference type="RefSeq" id="WP_176267134.1">
    <property type="nucleotide sequence ID" value="NZ_JABWGV010000002.1"/>
</dbReference>
<dbReference type="AlphaFoldDB" id="A0A850HCK6"/>
<accession>A0A850HCK6</accession>
<dbReference type="GO" id="GO:0016787">
    <property type="term" value="F:hydrolase activity"/>
    <property type="evidence" value="ECO:0007669"/>
    <property type="project" value="UniProtKB-KW"/>
</dbReference>
<dbReference type="PANTHER" id="PTHR41286">
    <property type="entry name" value="HNH NUCLEASE YAJD-RELATED"/>
    <property type="match status" value="1"/>
</dbReference>
<dbReference type="Gene3D" id="1.10.30.50">
    <property type="match status" value="1"/>
</dbReference>
<gene>
    <name evidence="7" type="ORF">HUV48_07365</name>
</gene>
<feature type="domain" description="HNH nuclease" evidence="6">
    <location>
        <begin position="30"/>
        <end position="85"/>
    </location>
</feature>
<dbReference type="InterPro" id="IPR003615">
    <property type="entry name" value="HNH_nuc"/>
</dbReference>
<comment type="similarity">
    <text evidence="3">Belongs to the HNH nuclease family.</text>
</comment>
<proteinExistence type="inferred from homology"/>
<name>A0A850HCK6_9SPHN</name>
<dbReference type="Pfam" id="PF01844">
    <property type="entry name" value="HNH"/>
    <property type="match status" value="1"/>
</dbReference>
<evidence type="ECO:0000313" key="7">
    <source>
        <dbReference type="EMBL" id="NVD44839.1"/>
    </source>
</evidence>
<organism evidence="7 8">
    <name type="scientific">Qipengyuania atrilutea</name>
    <dbReference type="NCBI Taxonomy" id="2744473"/>
    <lineage>
        <taxon>Bacteria</taxon>
        <taxon>Pseudomonadati</taxon>
        <taxon>Pseudomonadota</taxon>
        <taxon>Alphaproteobacteria</taxon>
        <taxon>Sphingomonadales</taxon>
        <taxon>Erythrobacteraceae</taxon>
        <taxon>Qipengyuania</taxon>
    </lineage>
</organism>
<dbReference type="GO" id="GO:0004519">
    <property type="term" value="F:endonuclease activity"/>
    <property type="evidence" value="ECO:0007669"/>
    <property type="project" value="UniProtKB-KW"/>
</dbReference>
<dbReference type="Proteomes" id="UP000561438">
    <property type="component" value="Unassembled WGS sequence"/>
</dbReference>
<keyword evidence="2" id="KW-0378">Hydrolase</keyword>
<evidence type="ECO:0000256" key="4">
    <source>
        <dbReference type="ARBA" id="ARBA00040194"/>
    </source>
</evidence>
<dbReference type="CDD" id="cd00085">
    <property type="entry name" value="HNHc"/>
    <property type="match status" value="1"/>
</dbReference>
<evidence type="ECO:0000256" key="3">
    <source>
        <dbReference type="ARBA" id="ARBA00038412"/>
    </source>
</evidence>
<dbReference type="GO" id="GO:0008270">
    <property type="term" value="F:zinc ion binding"/>
    <property type="evidence" value="ECO:0007669"/>
    <property type="project" value="InterPro"/>
</dbReference>
<keyword evidence="1" id="KW-0540">Nuclease</keyword>
<dbReference type="SMART" id="SM00507">
    <property type="entry name" value="HNHc"/>
    <property type="match status" value="1"/>
</dbReference>
<dbReference type="GO" id="GO:0003676">
    <property type="term" value="F:nucleic acid binding"/>
    <property type="evidence" value="ECO:0007669"/>
    <property type="project" value="InterPro"/>
</dbReference>
<protein>
    <recommendedName>
        <fullName evidence="4">Putative HNH nuclease YajD</fullName>
    </recommendedName>
</protein>
<evidence type="ECO:0000313" key="8">
    <source>
        <dbReference type="Proteomes" id="UP000561438"/>
    </source>
</evidence>
<comment type="caution">
    <text evidence="7">The sequence shown here is derived from an EMBL/GenBank/DDBJ whole genome shotgun (WGS) entry which is preliminary data.</text>
</comment>
<dbReference type="InterPro" id="IPR002711">
    <property type="entry name" value="HNH"/>
</dbReference>